<accession>A0ABU6YML8</accession>
<reference evidence="1 2" key="1">
    <citation type="journal article" date="2023" name="Plants (Basel)">
        <title>Bridging the Gap: Combining Genomics and Transcriptomics Approaches to Understand Stylosanthes scabra, an Orphan Legume from the Brazilian Caatinga.</title>
        <authorList>
            <person name="Ferreira-Neto J.R.C."/>
            <person name="da Silva M.D."/>
            <person name="Binneck E."/>
            <person name="de Melo N.F."/>
            <person name="da Silva R.H."/>
            <person name="de Melo A.L.T.M."/>
            <person name="Pandolfi V."/>
            <person name="Bustamante F.O."/>
            <person name="Brasileiro-Vidal A.C."/>
            <person name="Benko-Iseppon A.M."/>
        </authorList>
    </citation>
    <scope>NUCLEOTIDE SEQUENCE [LARGE SCALE GENOMIC DNA]</scope>
    <source>
        <tissue evidence="1">Leaves</tissue>
    </source>
</reference>
<organism evidence="1 2">
    <name type="scientific">Stylosanthes scabra</name>
    <dbReference type="NCBI Taxonomy" id="79078"/>
    <lineage>
        <taxon>Eukaryota</taxon>
        <taxon>Viridiplantae</taxon>
        <taxon>Streptophyta</taxon>
        <taxon>Embryophyta</taxon>
        <taxon>Tracheophyta</taxon>
        <taxon>Spermatophyta</taxon>
        <taxon>Magnoliopsida</taxon>
        <taxon>eudicotyledons</taxon>
        <taxon>Gunneridae</taxon>
        <taxon>Pentapetalae</taxon>
        <taxon>rosids</taxon>
        <taxon>fabids</taxon>
        <taxon>Fabales</taxon>
        <taxon>Fabaceae</taxon>
        <taxon>Papilionoideae</taxon>
        <taxon>50 kb inversion clade</taxon>
        <taxon>dalbergioids sensu lato</taxon>
        <taxon>Dalbergieae</taxon>
        <taxon>Pterocarpus clade</taxon>
        <taxon>Stylosanthes</taxon>
    </lineage>
</organism>
<protein>
    <submittedName>
        <fullName evidence="1">Uncharacterized protein</fullName>
    </submittedName>
</protein>
<gene>
    <name evidence="1" type="ORF">PIB30_071321</name>
</gene>
<keyword evidence="2" id="KW-1185">Reference proteome</keyword>
<sequence length="246" mass="29016">MWPTDEDRVVFFNIHSHEEKLEFPQYFSRAYGHDFCCHLHLIDIKKNCLEVEICKDRSVMWLPKESLTLIRNFYNHGYMMNLSLKYIGDAIFFGIARDHEKVNLEIMYQEKYDVDILMASKLKWIRDVFKLNYFKVSLPDCNYHNSNVMHEQKSRCQHEVGDGGTIKLSLGKSYFRSSRVYIPLESAKFLLPAGLDSTWTVIGPCHATNNRFTFKFVQNKSQPQSYLCKLKILSMRKRLIEASFVN</sequence>
<evidence type="ECO:0000313" key="2">
    <source>
        <dbReference type="Proteomes" id="UP001341840"/>
    </source>
</evidence>
<proteinExistence type="predicted"/>
<evidence type="ECO:0000313" key="1">
    <source>
        <dbReference type="EMBL" id="MED6211191.1"/>
    </source>
</evidence>
<dbReference type="Proteomes" id="UP001341840">
    <property type="component" value="Unassembled WGS sequence"/>
</dbReference>
<name>A0ABU6YML8_9FABA</name>
<comment type="caution">
    <text evidence="1">The sequence shown here is derived from an EMBL/GenBank/DDBJ whole genome shotgun (WGS) entry which is preliminary data.</text>
</comment>
<dbReference type="EMBL" id="JASCZI010242477">
    <property type="protein sequence ID" value="MED6211191.1"/>
    <property type="molecule type" value="Genomic_DNA"/>
</dbReference>